<feature type="transmembrane region" description="Helical" evidence="7">
    <location>
        <begin position="230"/>
        <end position="248"/>
    </location>
</feature>
<feature type="transmembrane region" description="Helical" evidence="7">
    <location>
        <begin position="260"/>
        <end position="286"/>
    </location>
</feature>
<feature type="transmembrane region" description="Helical" evidence="7">
    <location>
        <begin position="156"/>
        <end position="174"/>
    </location>
</feature>
<evidence type="ECO:0000259" key="8">
    <source>
        <dbReference type="Pfam" id="PF19053"/>
    </source>
</evidence>
<feature type="transmembrane region" description="Helical" evidence="7">
    <location>
        <begin position="128"/>
        <end position="150"/>
    </location>
</feature>
<evidence type="ECO:0000256" key="5">
    <source>
        <dbReference type="ARBA" id="ARBA00022989"/>
    </source>
</evidence>
<organism evidence="9 10">
    <name type="scientific">Pseudonocardia humida</name>
    <dbReference type="NCBI Taxonomy" id="2800819"/>
    <lineage>
        <taxon>Bacteria</taxon>
        <taxon>Bacillati</taxon>
        <taxon>Actinomycetota</taxon>
        <taxon>Actinomycetes</taxon>
        <taxon>Pseudonocardiales</taxon>
        <taxon>Pseudonocardiaceae</taxon>
        <taxon>Pseudonocardia</taxon>
    </lineage>
</organism>
<dbReference type="RefSeq" id="WP_252442292.1">
    <property type="nucleotide sequence ID" value="NZ_JAGSOV010000054.1"/>
</dbReference>
<proteinExistence type="inferred from homology"/>
<comment type="subcellular location">
    <subcellularLocation>
        <location evidence="1">Cell membrane</location>
        <topology evidence="1">Multi-pass membrane protein</topology>
    </subcellularLocation>
</comment>
<keyword evidence="4 7" id="KW-0812">Transmembrane</keyword>
<reference evidence="9" key="1">
    <citation type="submission" date="2021-04" db="EMBL/GenBank/DDBJ databases">
        <title>Pseudonocardia sp. nov., isolated from sandy soil of mangrove forest.</title>
        <authorList>
            <person name="Zan Z."/>
            <person name="Huang R."/>
            <person name="Liu W."/>
        </authorList>
    </citation>
    <scope>NUCLEOTIDE SEQUENCE</scope>
    <source>
        <strain evidence="9">S2-4</strain>
    </source>
</reference>
<name>A0ABT1A5W0_9PSEU</name>
<feature type="transmembrane region" description="Helical" evidence="7">
    <location>
        <begin position="205"/>
        <end position="223"/>
    </location>
</feature>
<accession>A0ABT1A5W0</accession>
<evidence type="ECO:0000256" key="6">
    <source>
        <dbReference type="ARBA" id="ARBA00023136"/>
    </source>
</evidence>
<sequence length="451" mass="45204">MTATLPPAGPAAAAPRTARLTRLTLSGSHRRADLVLPSDEPVGLLVPDLVAMVGGGVAPGADPRGYQLTTVDGVALDLAASLRDAGVPDGALIRLDPVTESPPAPILHDVADHVSDDLDRKSGRWGPVALRWTATGVAVLSALVAAMLTAPATGPVALLVAAAALAAAGVLLALTGRRPAGIAVLLAGAAAAAVAVPLTTDVDRLRYTGWALVVAVVVGLVGVMTGQRRAGFVGAGALLAQLGLWYLFGTAGTAVEQTAAVLAIVAIGGLGVLPRLAVMASGLAGLDDRQAADEPVTRVAATAAVHAAHRGLAMACLATAASAAVAGWLLAAAGSGWTLTLAGLTALAVLIRLRAFPLTVEVVALVAASTVIALGLLLHWMATAADQWWAGALAAGAVAVGAVVLLDLRPRPHVRARARQFADRVEGLVVVATVPVAVGVFGVYERLLNTF</sequence>
<evidence type="ECO:0000256" key="4">
    <source>
        <dbReference type="ARBA" id="ARBA00022692"/>
    </source>
</evidence>
<gene>
    <name evidence="9" type="primary">eccD</name>
    <name evidence="9" type="ORF">KDL28_25305</name>
</gene>
<keyword evidence="3" id="KW-1003">Cell membrane</keyword>
<dbReference type="Pfam" id="PF19053">
    <property type="entry name" value="EccD"/>
    <property type="match status" value="1"/>
</dbReference>
<keyword evidence="5 7" id="KW-1133">Transmembrane helix</keyword>
<dbReference type="Proteomes" id="UP001165283">
    <property type="component" value="Unassembled WGS sequence"/>
</dbReference>
<evidence type="ECO:0000313" key="10">
    <source>
        <dbReference type="Proteomes" id="UP001165283"/>
    </source>
</evidence>
<feature type="transmembrane region" description="Helical" evidence="7">
    <location>
        <begin position="388"/>
        <end position="406"/>
    </location>
</feature>
<dbReference type="NCBIfam" id="TIGR03920">
    <property type="entry name" value="T7SS_EccD"/>
    <property type="match status" value="1"/>
</dbReference>
<feature type="transmembrane region" description="Helical" evidence="7">
    <location>
        <begin position="362"/>
        <end position="382"/>
    </location>
</feature>
<feature type="transmembrane region" description="Helical" evidence="7">
    <location>
        <begin position="181"/>
        <end position="199"/>
    </location>
</feature>
<comment type="caution">
    <text evidence="9">The sequence shown here is derived from an EMBL/GenBank/DDBJ whole genome shotgun (WGS) entry which is preliminary data.</text>
</comment>
<evidence type="ECO:0000256" key="3">
    <source>
        <dbReference type="ARBA" id="ARBA00022475"/>
    </source>
</evidence>
<evidence type="ECO:0000256" key="1">
    <source>
        <dbReference type="ARBA" id="ARBA00004651"/>
    </source>
</evidence>
<comment type="similarity">
    <text evidence="2">Belongs to the EccD/Snm4 family.</text>
</comment>
<keyword evidence="10" id="KW-1185">Reference proteome</keyword>
<feature type="domain" description="EccD-like transmembrane" evidence="8">
    <location>
        <begin position="133"/>
        <end position="447"/>
    </location>
</feature>
<protein>
    <submittedName>
        <fullName evidence="9">Type VII secretion integral membrane protein EccD</fullName>
    </submittedName>
</protein>
<feature type="transmembrane region" description="Helical" evidence="7">
    <location>
        <begin position="337"/>
        <end position="355"/>
    </location>
</feature>
<dbReference type="InterPro" id="IPR044049">
    <property type="entry name" value="EccD_transm"/>
</dbReference>
<keyword evidence="6 7" id="KW-0472">Membrane</keyword>
<dbReference type="Gene3D" id="3.10.20.90">
    <property type="entry name" value="Phosphatidylinositol 3-kinase Catalytic Subunit, Chain A, domain 1"/>
    <property type="match status" value="1"/>
</dbReference>
<evidence type="ECO:0000313" key="9">
    <source>
        <dbReference type="EMBL" id="MCO1658387.1"/>
    </source>
</evidence>
<feature type="transmembrane region" description="Helical" evidence="7">
    <location>
        <begin position="307"/>
        <end position="331"/>
    </location>
</feature>
<feature type="transmembrane region" description="Helical" evidence="7">
    <location>
        <begin position="427"/>
        <end position="444"/>
    </location>
</feature>
<evidence type="ECO:0000256" key="2">
    <source>
        <dbReference type="ARBA" id="ARBA00006162"/>
    </source>
</evidence>
<dbReference type="InterPro" id="IPR006707">
    <property type="entry name" value="T7SS_EccD"/>
</dbReference>
<evidence type="ECO:0000256" key="7">
    <source>
        <dbReference type="SAM" id="Phobius"/>
    </source>
</evidence>
<dbReference type="Pfam" id="PF08817">
    <property type="entry name" value="YukD"/>
    <property type="match status" value="1"/>
</dbReference>
<dbReference type="InterPro" id="IPR024962">
    <property type="entry name" value="YukD-like"/>
</dbReference>
<dbReference type="EMBL" id="JAGSOV010000054">
    <property type="protein sequence ID" value="MCO1658387.1"/>
    <property type="molecule type" value="Genomic_DNA"/>
</dbReference>